<proteinExistence type="predicted"/>
<protein>
    <submittedName>
        <fullName evidence="1">Uncharacterized protein</fullName>
    </submittedName>
</protein>
<dbReference type="AlphaFoldDB" id="A0A497ELL5"/>
<organism evidence="1 2">
    <name type="scientific">Thermoproteota archaeon</name>
    <dbReference type="NCBI Taxonomy" id="2056631"/>
    <lineage>
        <taxon>Archaea</taxon>
        <taxon>Thermoproteota</taxon>
    </lineage>
</organism>
<dbReference type="EMBL" id="QMQV01000257">
    <property type="protein sequence ID" value="RLE45436.1"/>
    <property type="molecule type" value="Genomic_DNA"/>
</dbReference>
<accession>A0A497ELL5</accession>
<reference evidence="1 2" key="1">
    <citation type="submission" date="2018-06" db="EMBL/GenBank/DDBJ databases">
        <title>Extensive metabolic versatility and redundancy in microbially diverse, dynamic hydrothermal sediments.</title>
        <authorList>
            <person name="Dombrowski N."/>
            <person name="Teske A."/>
            <person name="Baker B.J."/>
        </authorList>
    </citation>
    <scope>NUCLEOTIDE SEQUENCE [LARGE SCALE GENOMIC DNA]</scope>
    <source>
        <strain evidence="1">B66_G16</strain>
    </source>
</reference>
<name>A0A497ELL5_9CREN</name>
<sequence>MRIVLVEPLKKLLINGKAVSGEFVKERLFGGFCNCGGVMLQKLWINSEDEAILIAECEKCWKNQAKIFNSLSFIGQTDVTVLDKSKFKQFLNKVLSGSEYEALVNKALGQDYQPSALSRAKKKLAEMNLEIDDVLDILK</sequence>
<evidence type="ECO:0000313" key="2">
    <source>
        <dbReference type="Proteomes" id="UP000278475"/>
    </source>
</evidence>
<comment type="caution">
    <text evidence="1">The sequence shown here is derived from an EMBL/GenBank/DDBJ whole genome shotgun (WGS) entry which is preliminary data.</text>
</comment>
<dbReference type="Proteomes" id="UP000278475">
    <property type="component" value="Unassembled WGS sequence"/>
</dbReference>
<evidence type="ECO:0000313" key="1">
    <source>
        <dbReference type="EMBL" id="RLE45436.1"/>
    </source>
</evidence>
<gene>
    <name evidence="1" type="ORF">DRJ31_11280</name>
</gene>